<evidence type="ECO:0000313" key="1">
    <source>
        <dbReference type="EMBL" id="MBD2604602.1"/>
    </source>
</evidence>
<dbReference type="Proteomes" id="UP000660380">
    <property type="component" value="Unassembled WGS sequence"/>
</dbReference>
<proteinExistence type="predicted"/>
<evidence type="ECO:0000313" key="2">
    <source>
        <dbReference type="Proteomes" id="UP000660380"/>
    </source>
</evidence>
<protein>
    <submittedName>
        <fullName evidence="1">Uncharacterized protein</fullName>
    </submittedName>
</protein>
<sequence>MGIGNWELGNGQWAMGNGQWAMGNGQWALGIKEAAVSDARSNTILSMPHAPFPKRVSVVKNCVFNA</sequence>
<reference evidence="1 2" key="1">
    <citation type="journal article" date="2020" name="ISME J.">
        <title>Comparative genomics reveals insights into cyanobacterial evolution and habitat adaptation.</title>
        <authorList>
            <person name="Chen M.Y."/>
            <person name="Teng W.K."/>
            <person name="Zhao L."/>
            <person name="Hu C.X."/>
            <person name="Zhou Y.K."/>
            <person name="Han B.P."/>
            <person name="Song L.R."/>
            <person name="Shu W.S."/>
        </authorList>
    </citation>
    <scope>NUCLEOTIDE SEQUENCE [LARGE SCALE GENOMIC DNA]</scope>
    <source>
        <strain evidence="1 2">FACHB-248</strain>
    </source>
</reference>
<keyword evidence="2" id="KW-1185">Reference proteome</keyword>
<name>A0ABR8GMG2_9CYAN</name>
<dbReference type="EMBL" id="JACJTA010000013">
    <property type="protein sequence ID" value="MBD2604602.1"/>
    <property type="molecule type" value="Genomic_DNA"/>
</dbReference>
<comment type="caution">
    <text evidence="1">The sequence shown here is derived from an EMBL/GenBank/DDBJ whole genome shotgun (WGS) entry which is preliminary data.</text>
</comment>
<organism evidence="1 2">
    <name type="scientific">Scytonema hofmannii FACHB-248</name>
    <dbReference type="NCBI Taxonomy" id="1842502"/>
    <lineage>
        <taxon>Bacteria</taxon>
        <taxon>Bacillati</taxon>
        <taxon>Cyanobacteriota</taxon>
        <taxon>Cyanophyceae</taxon>
        <taxon>Nostocales</taxon>
        <taxon>Scytonemataceae</taxon>
        <taxon>Scytonema</taxon>
    </lineage>
</organism>
<accession>A0ABR8GMG2</accession>
<gene>
    <name evidence="1" type="ORF">H6G81_08665</name>
</gene>